<accession>A0ABU4VK21</accession>
<evidence type="ECO:0000313" key="3">
    <source>
        <dbReference type="EMBL" id="MDX8151444.1"/>
    </source>
</evidence>
<evidence type="ECO:0000313" key="4">
    <source>
        <dbReference type="Proteomes" id="UP001277761"/>
    </source>
</evidence>
<dbReference type="InterPro" id="IPR000836">
    <property type="entry name" value="PRTase_dom"/>
</dbReference>
<feature type="domain" description="Double zinc ribbon" evidence="2">
    <location>
        <begin position="8"/>
        <end position="54"/>
    </location>
</feature>
<gene>
    <name evidence="3" type="ORF">SK069_07565</name>
</gene>
<dbReference type="InterPro" id="IPR029057">
    <property type="entry name" value="PRTase-like"/>
</dbReference>
<dbReference type="Proteomes" id="UP001277761">
    <property type="component" value="Unassembled WGS sequence"/>
</dbReference>
<name>A0ABU4VK21_9ACTN</name>
<dbReference type="RefSeq" id="WP_319953593.1">
    <property type="nucleotide sequence ID" value="NZ_JAXAVX010000002.1"/>
</dbReference>
<dbReference type="Pfam" id="PF18912">
    <property type="entry name" value="DZR_2"/>
    <property type="match status" value="1"/>
</dbReference>
<dbReference type="PANTHER" id="PTHR47505:SF1">
    <property type="entry name" value="DNA UTILIZATION PROTEIN YHGH"/>
    <property type="match status" value="1"/>
</dbReference>
<dbReference type="PANTHER" id="PTHR47505">
    <property type="entry name" value="DNA UTILIZATION PROTEIN YHGH"/>
    <property type="match status" value="1"/>
</dbReference>
<dbReference type="CDD" id="cd06223">
    <property type="entry name" value="PRTases_typeI"/>
    <property type="match status" value="1"/>
</dbReference>
<dbReference type="InterPro" id="IPR051910">
    <property type="entry name" value="ComF/GntX_DNA_util-trans"/>
</dbReference>
<organism evidence="3 4">
    <name type="scientific">Patulibacter brassicae</name>
    <dbReference type="NCBI Taxonomy" id="1705717"/>
    <lineage>
        <taxon>Bacteria</taxon>
        <taxon>Bacillati</taxon>
        <taxon>Actinomycetota</taxon>
        <taxon>Thermoleophilia</taxon>
        <taxon>Solirubrobacterales</taxon>
        <taxon>Patulibacteraceae</taxon>
        <taxon>Patulibacter</taxon>
    </lineage>
</organism>
<dbReference type="EMBL" id="JAXAVX010000002">
    <property type="protein sequence ID" value="MDX8151444.1"/>
    <property type="molecule type" value="Genomic_DNA"/>
</dbReference>
<keyword evidence="4" id="KW-1185">Reference proteome</keyword>
<protein>
    <submittedName>
        <fullName evidence="3">Double zinc ribbon domain-containing protein</fullName>
    </submittedName>
</protein>
<dbReference type="SUPFAM" id="SSF53271">
    <property type="entry name" value="PRTase-like"/>
    <property type="match status" value="1"/>
</dbReference>
<proteinExistence type="inferred from homology"/>
<reference evidence="3 4" key="1">
    <citation type="submission" date="2023-11" db="EMBL/GenBank/DDBJ databases">
        <authorList>
            <person name="Xu M."/>
            <person name="Jiang T."/>
        </authorList>
    </citation>
    <scope>NUCLEOTIDE SEQUENCE [LARGE SCALE GENOMIC DNA]</scope>
    <source>
        <strain evidence="3 4">SD</strain>
    </source>
</reference>
<evidence type="ECO:0000256" key="1">
    <source>
        <dbReference type="ARBA" id="ARBA00008007"/>
    </source>
</evidence>
<dbReference type="InterPro" id="IPR044005">
    <property type="entry name" value="DZR_2"/>
</dbReference>
<comment type="caution">
    <text evidence="3">The sequence shown here is derived from an EMBL/GenBank/DDBJ whole genome shotgun (WGS) entry which is preliminary data.</text>
</comment>
<sequence length="226" mass="23512">MTALDLLLGALAPDRCLHCRAPADAGALLCSGCRGALPWLADGGCARCGLPIPCAPGRCPARGTALSASWSPLAYEGPARSLALAGKARAPERVAAFLGAAMAQRLPPRLRAGSPVLVPVPADPVRGRRRGADHALLLARRLGRARELPWRAVLARPPAPARHRLAAGRRRGIELAPPRALRRAPPVVLLVDDVHTTGATLSACAVALQAAGAQEVRAVTAMRTLR</sequence>
<dbReference type="Gene3D" id="3.40.50.2020">
    <property type="match status" value="1"/>
</dbReference>
<comment type="similarity">
    <text evidence="1">Belongs to the ComF/GntX family.</text>
</comment>
<evidence type="ECO:0000259" key="2">
    <source>
        <dbReference type="Pfam" id="PF18912"/>
    </source>
</evidence>